<accession>A0ABS3WN63</accession>
<gene>
    <name evidence="1" type="ORF">JW592_03590</name>
</gene>
<organism evidence="1 2">
    <name type="scientific">Streptomyces spirodelae</name>
    <dbReference type="NCBI Taxonomy" id="2812904"/>
    <lineage>
        <taxon>Bacteria</taxon>
        <taxon>Bacillati</taxon>
        <taxon>Actinomycetota</taxon>
        <taxon>Actinomycetes</taxon>
        <taxon>Kitasatosporales</taxon>
        <taxon>Streptomycetaceae</taxon>
        <taxon>Streptomyces</taxon>
    </lineage>
</organism>
<keyword evidence="2" id="KW-1185">Reference proteome</keyword>
<protein>
    <submittedName>
        <fullName evidence="1">Uncharacterized protein</fullName>
    </submittedName>
</protein>
<evidence type="ECO:0000313" key="1">
    <source>
        <dbReference type="EMBL" id="MBO8184562.1"/>
    </source>
</evidence>
<sequence>MVDGATAQQVPPEPPWTGRVQLAFEDRYVLVTANGYEWRARPDDVREATADERAAYDAAVSRRGEP</sequence>
<name>A0ABS3WN63_9ACTN</name>
<comment type="caution">
    <text evidence="1">The sequence shown here is derived from an EMBL/GenBank/DDBJ whole genome shotgun (WGS) entry which is preliminary data.</text>
</comment>
<dbReference type="Proteomes" id="UP001518976">
    <property type="component" value="Unassembled WGS sequence"/>
</dbReference>
<evidence type="ECO:0000313" key="2">
    <source>
        <dbReference type="Proteomes" id="UP001518976"/>
    </source>
</evidence>
<dbReference type="EMBL" id="JAFFZN010000002">
    <property type="protein sequence ID" value="MBO8184562.1"/>
    <property type="molecule type" value="Genomic_DNA"/>
</dbReference>
<reference evidence="1 2" key="1">
    <citation type="submission" date="2021-02" db="EMBL/GenBank/DDBJ databases">
        <title>Streptomyces spirodelae sp. nov., isolated from duckweed.</title>
        <authorList>
            <person name="Saimee Y."/>
            <person name="Duangmal K."/>
        </authorList>
    </citation>
    <scope>NUCLEOTIDE SEQUENCE [LARGE SCALE GENOMIC DNA]</scope>
    <source>
        <strain evidence="1 2">DW4-2</strain>
    </source>
</reference>
<proteinExistence type="predicted"/>